<dbReference type="InterPro" id="IPR013507">
    <property type="entry name" value="DNA_mismatch_S5_2-like"/>
</dbReference>
<reference evidence="7" key="1">
    <citation type="submission" date="2025-08" db="UniProtKB">
        <authorList>
            <consortium name="RefSeq"/>
        </authorList>
    </citation>
    <scope>IDENTIFICATION</scope>
</reference>
<dbReference type="GeneID" id="105422370"/>
<dbReference type="AlphaFoldDB" id="A0A6I9VR35"/>
<dbReference type="Pfam" id="PF00505">
    <property type="entry name" value="HMG_box"/>
    <property type="match status" value="1"/>
</dbReference>
<evidence type="ECO:0000259" key="5">
    <source>
        <dbReference type="PROSITE" id="PS50118"/>
    </source>
</evidence>
<evidence type="ECO:0000256" key="4">
    <source>
        <dbReference type="SAM" id="MobiDB-lite"/>
    </source>
</evidence>
<dbReference type="FunFam" id="3.30.565.10:FF:000017">
    <property type="entry name" value="PMS1 homolog 1, mismatch repair system component"/>
    <property type="match status" value="1"/>
</dbReference>
<protein>
    <submittedName>
        <fullName evidence="7">PMS1 protein homolog 1-like isoform X1</fullName>
    </submittedName>
</protein>
<feature type="DNA-binding region" description="HMG box" evidence="3">
    <location>
        <begin position="563"/>
        <end position="621"/>
    </location>
</feature>
<keyword evidence="2" id="KW-0227">DNA damage</keyword>
<keyword evidence="3" id="KW-0238">DNA-binding</keyword>
<dbReference type="Gene3D" id="1.10.30.10">
    <property type="entry name" value="High mobility group box domain"/>
    <property type="match status" value="1"/>
</dbReference>
<dbReference type="InterPro" id="IPR020568">
    <property type="entry name" value="Ribosomal_Su5_D2-typ_SF"/>
</dbReference>
<dbReference type="PANTHER" id="PTHR10073:SF54">
    <property type="entry name" value="PMS1 PROTEIN HOMOLOG 1"/>
    <property type="match status" value="1"/>
</dbReference>
<name>A0A6I9VR35_9HYME</name>
<dbReference type="InterPro" id="IPR002099">
    <property type="entry name" value="MutL/Mlh/PMS"/>
</dbReference>
<dbReference type="GO" id="GO:0030983">
    <property type="term" value="F:mismatched DNA binding"/>
    <property type="evidence" value="ECO:0007669"/>
    <property type="project" value="InterPro"/>
</dbReference>
<dbReference type="PROSITE" id="PS50118">
    <property type="entry name" value="HMG_BOX_2"/>
    <property type="match status" value="1"/>
</dbReference>
<gene>
    <name evidence="7" type="primary">LOC105422370</name>
</gene>
<dbReference type="PANTHER" id="PTHR10073">
    <property type="entry name" value="DNA MISMATCH REPAIR PROTEIN MLH, PMS, MUTL"/>
    <property type="match status" value="1"/>
</dbReference>
<dbReference type="Gene3D" id="3.30.565.10">
    <property type="entry name" value="Histidine kinase-like ATPase, C-terminal domain"/>
    <property type="match status" value="1"/>
</dbReference>
<dbReference type="PROSITE" id="PS00058">
    <property type="entry name" value="DNA_MISMATCH_REPAIR_1"/>
    <property type="match status" value="1"/>
</dbReference>
<evidence type="ECO:0000256" key="3">
    <source>
        <dbReference type="PROSITE-ProRule" id="PRU00267"/>
    </source>
</evidence>
<evidence type="ECO:0000313" key="7">
    <source>
        <dbReference type="RefSeq" id="XP_011630022.1"/>
    </source>
</evidence>
<comment type="similarity">
    <text evidence="1">Belongs to the DNA mismatch repair MutL/HexB family.</text>
</comment>
<feature type="domain" description="HMG box" evidence="5">
    <location>
        <begin position="563"/>
        <end position="621"/>
    </location>
</feature>
<dbReference type="NCBIfam" id="TIGR00585">
    <property type="entry name" value="mutl"/>
    <property type="match status" value="1"/>
</dbReference>
<dbReference type="GO" id="GO:0006298">
    <property type="term" value="P:mismatch repair"/>
    <property type="evidence" value="ECO:0007669"/>
    <property type="project" value="InterPro"/>
</dbReference>
<organism evidence="6 7">
    <name type="scientific">Pogonomyrmex barbatus</name>
    <name type="common">red harvester ant</name>
    <dbReference type="NCBI Taxonomy" id="144034"/>
    <lineage>
        <taxon>Eukaryota</taxon>
        <taxon>Metazoa</taxon>
        <taxon>Ecdysozoa</taxon>
        <taxon>Arthropoda</taxon>
        <taxon>Hexapoda</taxon>
        <taxon>Insecta</taxon>
        <taxon>Pterygota</taxon>
        <taxon>Neoptera</taxon>
        <taxon>Endopterygota</taxon>
        <taxon>Hymenoptera</taxon>
        <taxon>Apocrita</taxon>
        <taxon>Aculeata</taxon>
        <taxon>Formicoidea</taxon>
        <taxon>Formicidae</taxon>
        <taxon>Myrmicinae</taxon>
        <taxon>Pogonomyrmex</taxon>
    </lineage>
</organism>
<accession>A0A6I9VR35</accession>
<feature type="region of interest" description="Disordered" evidence="4">
    <location>
        <begin position="607"/>
        <end position="631"/>
    </location>
</feature>
<dbReference type="CDD" id="cd00084">
    <property type="entry name" value="HMG-box_SF"/>
    <property type="match status" value="1"/>
</dbReference>
<dbReference type="Proteomes" id="UP000504615">
    <property type="component" value="Unplaced"/>
</dbReference>
<dbReference type="GO" id="GO:0032389">
    <property type="term" value="C:MutLalpha complex"/>
    <property type="evidence" value="ECO:0007669"/>
    <property type="project" value="TreeGrafter"/>
</dbReference>
<keyword evidence="3" id="KW-0539">Nucleus</keyword>
<dbReference type="SUPFAM" id="SSF55874">
    <property type="entry name" value="ATPase domain of HSP90 chaperone/DNA topoisomerase II/histidine kinase"/>
    <property type="match status" value="1"/>
</dbReference>
<dbReference type="Pfam" id="PF01119">
    <property type="entry name" value="DNA_mis_repair"/>
    <property type="match status" value="1"/>
</dbReference>
<dbReference type="InterPro" id="IPR038973">
    <property type="entry name" value="MutL/Mlh/Pms-like"/>
</dbReference>
<feature type="region of interest" description="Disordered" evidence="4">
    <location>
        <begin position="436"/>
        <end position="463"/>
    </location>
</feature>
<dbReference type="InterPro" id="IPR014762">
    <property type="entry name" value="DNA_mismatch_repair_CS"/>
</dbReference>
<dbReference type="Gene3D" id="3.30.230.10">
    <property type="match status" value="1"/>
</dbReference>
<dbReference type="OrthoDB" id="1618453at2759"/>
<evidence type="ECO:0000256" key="2">
    <source>
        <dbReference type="ARBA" id="ARBA00022763"/>
    </source>
</evidence>
<dbReference type="InterPro" id="IPR014721">
    <property type="entry name" value="Ribsml_uS5_D2-typ_fold_subgr"/>
</dbReference>
<dbReference type="RefSeq" id="XP_011630022.1">
    <property type="nucleotide sequence ID" value="XM_011631720.2"/>
</dbReference>
<feature type="compositionally biased region" description="Polar residues" evidence="4">
    <location>
        <begin position="436"/>
        <end position="455"/>
    </location>
</feature>
<dbReference type="GO" id="GO:0140664">
    <property type="term" value="F:ATP-dependent DNA damage sensor activity"/>
    <property type="evidence" value="ECO:0007669"/>
    <property type="project" value="InterPro"/>
</dbReference>
<proteinExistence type="inferred from homology"/>
<dbReference type="InterPro" id="IPR009071">
    <property type="entry name" value="HMG_box_dom"/>
</dbReference>
<keyword evidence="6" id="KW-1185">Reference proteome</keyword>
<dbReference type="CDD" id="cd16926">
    <property type="entry name" value="HATPase_MutL-MLH-PMS-like"/>
    <property type="match status" value="1"/>
</dbReference>
<dbReference type="KEGG" id="pbar:105422370"/>
<evidence type="ECO:0000313" key="6">
    <source>
        <dbReference type="Proteomes" id="UP000504615"/>
    </source>
</evidence>
<dbReference type="GO" id="GO:0005524">
    <property type="term" value="F:ATP binding"/>
    <property type="evidence" value="ECO:0007669"/>
    <property type="project" value="InterPro"/>
</dbReference>
<dbReference type="InterPro" id="IPR036910">
    <property type="entry name" value="HMG_box_dom_sf"/>
</dbReference>
<sequence>MPISALDVRTVKLITTTQVITSVYAVVKELIENAIDADADNIEINLTDNGTSLIEVKDNGCGISKEDALYMGLPSYTSKISSFEDLDTLQTFGFRGEALSALCAVAEVTIITKTEEDNVGISYIMDQDGQIVKQEPCHRSTGTTVQVRNLFKQVSVRRQIITNTRKANQTIKLLEALLQCFGICKPNIRIQFRVNNNVLFTKPSLNNIKEAVNHILGRKLMSNMEWIESKNAELSLQLMLPSKNMQNLSDIFHPDLRYIFVNNRPIKHKNLEKLVNSLILEHFGQESSRKKVLFLIYIILSPMDIDVNLEPNKDAIMFKDQNKVLNIIDKYIRKFYGLKSAEVAEQNISIDMSTYEDYIPNLNENVTDTEWPACKKRKIQEKIQEKVIQENFIEDDAILINCNNGYKKSPQDKQLNDNQIHDQQHYRDALAITTNIQPPNLSDSDTNDASPVKISSNDKEAKEELTLSQLPVVNLGEDFDSIQDIKNCNISMNENTNNLNGIQEKEQVTLETWSKGHVTGLKGGMDIKSDIAIERQLNNNLNNEIDEILEPDRAHVDHHNLQFLKHVRLQIAKENPTLTVAQTAKKITDFWKQLSSEERGYYRDVAKEEEKQRQEHKKIEKKIETNKAGSERNKSRLLQLFEKMKNLKNEKKEKLNMRTIVPWIIDRSKIITRSNIDNEHIIGQLTPNLWVATICEQIWVVDIIGLIKGLKVTDTDANKIDAKKIERLLKQWLVERDDMSVMHSICKREKFK</sequence>
<dbReference type="SMART" id="SM01340">
    <property type="entry name" value="DNA_mis_repair"/>
    <property type="match status" value="1"/>
</dbReference>
<dbReference type="InterPro" id="IPR036890">
    <property type="entry name" value="HATPase_C_sf"/>
</dbReference>
<dbReference type="SUPFAM" id="SSF47095">
    <property type="entry name" value="HMG-box"/>
    <property type="match status" value="1"/>
</dbReference>
<evidence type="ECO:0000256" key="1">
    <source>
        <dbReference type="ARBA" id="ARBA00006082"/>
    </source>
</evidence>
<dbReference type="GO" id="GO:0016887">
    <property type="term" value="F:ATP hydrolysis activity"/>
    <property type="evidence" value="ECO:0007669"/>
    <property type="project" value="InterPro"/>
</dbReference>
<dbReference type="Pfam" id="PF13589">
    <property type="entry name" value="HATPase_c_3"/>
    <property type="match status" value="1"/>
</dbReference>
<dbReference type="SUPFAM" id="SSF54211">
    <property type="entry name" value="Ribosomal protein S5 domain 2-like"/>
    <property type="match status" value="1"/>
</dbReference>